<dbReference type="GO" id="GO:0004046">
    <property type="term" value="F:aminoacylase activity"/>
    <property type="evidence" value="ECO:0007669"/>
    <property type="project" value="UniProtKB-EC"/>
</dbReference>
<keyword evidence="2" id="KW-0479">Metal-binding</keyword>
<dbReference type="EMBL" id="JGZA01000018">
    <property type="protein sequence ID" value="KFI68521.1"/>
    <property type="molecule type" value="Genomic_DNA"/>
</dbReference>
<reference evidence="4 5" key="1">
    <citation type="submission" date="2014-03" db="EMBL/GenBank/DDBJ databases">
        <title>Genomics of Bifidobacteria.</title>
        <authorList>
            <person name="Ventura M."/>
            <person name="Milani C."/>
            <person name="Lugli G.A."/>
        </authorList>
    </citation>
    <scope>NUCLEOTIDE SEQUENCE [LARGE SCALE GENOMIC DNA]</scope>
    <source>
        <strain evidence="4 5">LMG 21814</strain>
    </source>
</reference>
<evidence type="ECO:0000256" key="1">
    <source>
        <dbReference type="ARBA" id="ARBA00022801"/>
    </source>
</evidence>
<dbReference type="GO" id="GO:0050118">
    <property type="term" value="F:N-acetyldiaminopimelate deacetylase activity"/>
    <property type="evidence" value="ECO:0007669"/>
    <property type="project" value="UniProtKB-ARBA"/>
</dbReference>
<evidence type="ECO:0000259" key="3">
    <source>
        <dbReference type="Pfam" id="PF07687"/>
    </source>
</evidence>
<dbReference type="PANTHER" id="PTHR11014">
    <property type="entry name" value="PEPTIDASE M20 FAMILY MEMBER"/>
    <property type="match status" value="1"/>
</dbReference>
<dbReference type="NCBIfam" id="TIGR01891">
    <property type="entry name" value="amidohydrolases"/>
    <property type="match status" value="1"/>
</dbReference>
<dbReference type="Proteomes" id="UP000029024">
    <property type="component" value="Unassembled WGS sequence"/>
</dbReference>
<comment type="caution">
    <text evidence="4">The sequence shown here is derived from an EMBL/GenBank/DDBJ whole genome shotgun (WGS) entry which is preliminary data.</text>
</comment>
<keyword evidence="2" id="KW-0464">Manganese</keyword>
<dbReference type="GO" id="GO:0019877">
    <property type="term" value="P:diaminopimelate biosynthetic process"/>
    <property type="evidence" value="ECO:0007669"/>
    <property type="project" value="UniProtKB-ARBA"/>
</dbReference>
<dbReference type="Gene3D" id="3.40.630.10">
    <property type="entry name" value="Zn peptidases"/>
    <property type="match status" value="1"/>
</dbReference>
<protein>
    <submittedName>
        <fullName evidence="4">Amidohydrolase</fullName>
        <ecNumber evidence="4">3.5.1.14</ecNumber>
    </submittedName>
</protein>
<dbReference type="Pfam" id="PF07687">
    <property type="entry name" value="M20_dimer"/>
    <property type="match status" value="1"/>
</dbReference>
<evidence type="ECO:0000256" key="2">
    <source>
        <dbReference type="PIRSR" id="PIRSR005962-1"/>
    </source>
</evidence>
<dbReference type="AlphaFoldDB" id="A0A087BBX1"/>
<feature type="binding site" evidence="2">
    <location>
        <position position="372"/>
    </location>
    <ligand>
        <name>Mn(2+)</name>
        <dbReference type="ChEBI" id="CHEBI:29035"/>
        <label>2</label>
    </ligand>
</feature>
<dbReference type="RefSeq" id="WP_231938260.1">
    <property type="nucleotide sequence ID" value="NZ_JGZA01000018.1"/>
</dbReference>
<dbReference type="InterPro" id="IPR017439">
    <property type="entry name" value="Amidohydrolase"/>
</dbReference>
<dbReference type="SUPFAM" id="SSF55031">
    <property type="entry name" value="Bacterial exopeptidase dimerisation domain"/>
    <property type="match status" value="1"/>
</dbReference>
<dbReference type="Pfam" id="PF01546">
    <property type="entry name" value="Peptidase_M20"/>
    <property type="match status" value="1"/>
</dbReference>
<organism evidence="4 5">
    <name type="scientific">Bifidobacterium longum subsp. suis</name>
    <dbReference type="NCBI Taxonomy" id="1695"/>
    <lineage>
        <taxon>Bacteria</taxon>
        <taxon>Bacillati</taxon>
        <taxon>Actinomycetota</taxon>
        <taxon>Actinomycetes</taxon>
        <taxon>Bifidobacteriales</taxon>
        <taxon>Bifidobacteriaceae</taxon>
        <taxon>Bifidobacterium</taxon>
    </lineage>
</organism>
<dbReference type="PANTHER" id="PTHR11014:SF63">
    <property type="entry name" value="METALLOPEPTIDASE, PUTATIVE (AFU_ORTHOLOGUE AFUA_6G09600)-RELATED"/>
    <property type="match status" value="1"/>
</dbReference>
<dbReference type="FunFam" id="3.30.70.360:FF:000001">
    <property type="entry name" value="N-acetyldiaminopimelate deacetylase"/>
    <property type="match status" value="1"/>
</dbReference>
<keyword evidence="1 4" id="KW-0378">Hydrolase</keyword>
<feature type="binding site" evidence="2">
    <location>
        <position position="115"/>
    </location>
    <ligand>
        <name>Mn(2+)</name>
        <dbReference type="ChEBI" id="CHEBI:29035"/>
        <label>2</label>
    </ligand>
</feature>
<evidence type="ECO:0000313" key="4">
    <source>
        <dbReference type="EMBL" id="KFI68521.1"/>
    </source>
</evidence>
<gene>
    <name evidence="4" type="ORF">BLSS_1184</name>
</gene>
<sequence length="402" mass="42790">MPAAATVVSETASCSVPVTLSDSLNLDLQEWYRWFHRHPELSYKEFNTTARIREILESHGIEILDSGLNTGVVAVVRGASATPVIALRGDIDGLPITENTGLDYTSENTGVMHGCGHDFNLTVALGAAILLNERRDTLPGTVKIIFQPAEEGRATAQRPTGAVQVLNTGVLDDVEALFGTHDAAGPVGAILIREGGITGAVDKFQVTIHGKGAHAAEPEDGIDPITVLTNVVQGLQAVIGRNLDPRHPRVLSVTHVEAGSSWNVIPQDAFFEGTVRTTEPQDRVLAKERAVAIINNTAAAYGATADVSWFFGSPSVFNDTGWTRIGREIIAEQGLAVGEDRPQLGGEDFSYYLERKPGLFVHIGAGQTGAAHGPTFRPDPAAIGSGVRFLTAIALRALEELQ</sequence>
<feature type="binding site" evidence="2">
    <location>
        <position position="151"/>
    </location>
    <ligand>
        <name>Mn(2+)</name>
        <dbReference type="ChEBI" id="CHEBI:29035"/>
        <label>2</label>
    </ligand>
</feature>
<evidence type="ECO:0000313" key="5">
    <source>
        <dbReference type="Proteomes" id="UP000029024"/>
    </source>
</evidence>
<comment type="cofactor">
    <cofactor evidence="2">
        <name>Mn(2+)</name>
        <dbReference type="ChEBI" id="CHEBI:29035"/>
    </cofactor>
    <text evidence="2">The Mn(2+) ion enhances activity.</text>
</comment>
<feature type="binding site" evidence="2">
    <location>
        <position position="181"/>
    </location>
    <ligand>
        <name>Mn(2+)</name>
        <dbReference type="ChEBI" id="CHEBI:29035"/>
        <label>2</label>
    </ligand>
</feature>
<name>A0A087BBX1_BIFLN</name>
<dbReference type="InterPro" id="IPR011650">
    <property type="entry name" value="Peptidase_M20_dimer"/>
</dbReference>
<feature type="binding site" evidence="2">
    <location>
        <position position="117"/>
    </location>
    <ligand>
        <name>Mn(2+)</name>
        <dbReference type="ChEBI" id="CHEBI:29035"/>
        <label>2</label>
    </ligand>
</feature>
<dbReference type="GO" id="GO:0046872">
    <property type="term" value="F:metal ion binding"/>
    <property type="evidence" value="ECO:0007669"/>
    <property type="project" value="UniProtKB-KW"/>
</dbReference>
<dbReference type="InterPro" id="IPR002933">
    <property type="entry name" value="Peptidase_M20"/>
</dbReference>
<dbReference type="PIRSF" id="PIRSF005962">
    <property type="entry name" value="Pept_M20D_amidohydro"/>
    <property type="match status" value="1"/>
</dbReference>
<dbReference type="Gene3D" id="3.30.70.360">
    <property type="match status" value="1"/>
</dbReference>
<accession>A0A087BBX1</accession>
<dbReference type="SUPFAM" id="SSF53187">
    <property type="entry name" value="Zn-dependent exopeptidases"/>
    <property type="match status" value="1"/>
</dbReference>
<feature type="domain" description="Peptidase M20 dimerisation" evidence="3">
    <location>
        <begin position="204"/>
        <end position="300"/>
    </location>
</feature>
<dbReference type="InterPro" id="IPR036264">
    <property type="entry name" value="Bact_exopeptidase_dim_dom"/>
</dbReference>
<dbReference type="EC" id="3.5.1.14" evidence="4"/>
<proteinExistence type="predicted"/>